<dbReference type="GO" id="GO:0010256">
    <property type="term" value="P:endomembrane system organization"/>
    <property type="evidence" value="ECO:0000318"/>
    <property type="project" value="GO_Central"/>
</dbReference>
<dbReference type="Pfam" id="PF05078">
    <property type="entry name" value="DUF679"/>
    <property type="match status" value="1"/>
</dbReference>
<evidence type="ECO:0000313" key="7">
    <source>
        <dbReference type="Proteomes" id="UP000818029"/>
    </source>
</evidence>
<evidence type="ECO:0000256" key="5">
    <source>
        <dbReference type="ARBA" id="ARBA00023136"/>
    </source>
</evidence>
<organism evidence="7 8">
    <name type="scientific">Gossypium hirsutum</name>
    <name type="common">Upland cotton</name>
    <name type="synonym">Gossypium mexicanum</name>
    <dbReference type="NCBI Taxonomy" id="3635"/>
    <lineage>
        <taxon>Eukaryota</taxon>
        <taxon>Viridiplantae</taxon>
        <taxon>Streptophyta</taxon>
        <taxon>Embryophyta</taxon>
        <taxon>Tracheophyta</taxon>
        <taxon>Spermatophyta</taxon>
        <taxon>Magnoliopsida</taxon>
        <taxon>eudicotyledons</taxon>
        <taxon>Gunneridae</taxon>
        <taxon>Pentapetalae</taxon>
        <taxon>rosids</taxon>
        <taxon>malvids</taxon>
        <taxon>Malvales</taxon>
        <taxon>Malvaceae</taxon>
        <taxon>Malvoideae</taxon>
        <taxon>Gossypium</taxon>
    </lineage>
</organism>
<dbReference type="STRING" id="3635.A0A1U8IY61"/>
<proteinExistence type="inferred from homology"/>
<dbReference type="PaxDb" id="3635-A0A1U8IY61"/>
<gene>
    <name evidence="8" type="primary">LOC107900107</name>
</gene>
<dbReference type="Proteomes" id="UP000818029">
    <property type="component" value="Chromosome D06"/>
</dbReference>
<feature type="transmembrane region" description="Helical" evidence="6">
    <location>
        <begin position="87"/>
        <end position="105"/>
    </location>
</feature>
<reference evidence="8" key="2">
    <citation type="submission" date="2025-08" db="UniProtKB">
        <authorList>
            <consortium name="RefSeq"/>
        </authorList>
    </citation>
    <scope>IDENTIFICATION</scope>
</reference>
<dbReference type="GeneID" id="107900107"/>
<dbReference type="PANTHER" id="PTHR31621:SF0">
    <property type="entry name" value="PROTEIN DMP6"/>
    <property type="match status" value="1"/>
</dbReference>
<name>A0A1U8IY61_GOSHI</name>
<dbReference type="GO" id="GO:0005737">
    <property type="term" value="C:cytoplasm"/>
    <property type="evidence" value="ECO:0007669"/>
    <property type="project" value="UniProtKB-ARBA"/>
</dbReference>
<accession>A0A1U8IY61</accession>
<keyword evidence="7" id="KW-1185">Reference proteome</keyword>
<keyword evidence="5 6" id="KW-0472">Membrane</keyword>
<evidence type="ECO:0000313" key="8">
    <source>
        <dbReference type="RefSeq" id="XP_016681303.1"/>
    </source>
</evidence>
<keyword evidence="4 6" id="KW-1133">Transmembrane helix</keyword>
<dbReference type="KEGG" id="ghi:107900107"/>
<reference evidence="7" key="1">
    <citation type="journal article" date="2020" name="Nat. Genet.">
        <title>Genomic diversifications of five Gossypium allopolyploid species and their impact on cotton improvement.</title>
        <authorList>
            <person name="Chen Z.J."/>
            <person name="Sreedasyam A."/>
            <person name="Ando A."/>
            <person name="Song Q."/>
            <person name="De Santiago L.M."/>
            <person name="Hulse-Kemp A.M."/>
            <person name="Ding M."/>
            <person name="Ye W."/>
            <person name="Kirkbride R.C."/>
            <person name="Jenkins J."/>
            <person name="Plott C."/>
            <person name="Lovell J."/>
            <person name="Lin Y.M."/>
            <person name="Vaughn R."/>
            <person name="Liu B."/>
            <person name="Simpson S."/>
            <person name="Scheffler B.E."/>
            <person name="Wen L."/>
            <person name="Saski C.A."/>
            <person name="Grover C.E."/>
            <person name="Hu G."/>
            <person name="Conover J.L."/>
            <person name="Carlson J.W."/>
            <person name="Shu S."/>
            <person name="Boston L.B."/>
            <person name="Williams M."/>
            <person name="Peterson D.G."/>
            <person name="McGee K."/>
            <person name="Jones D.C."/>
            <person name="Wendel J.F."/>
            <person name="Stelly D.M."/>
            <person name="Grimwood J."/>
            <person name="Schmutz J."/>
        </authorList>
    </citation>
    <scope>NUCLEOTIDE SEQUENCE [LARGE SCALE GENOMIC DNA]</scope>
    <source>
        <strain evidence="7">cv. TM-1</strain>
    </source>
</reference>
<evidence type="ECO:0000256" key="1">
    <source>
        <dbReference type="ARBA" id="ARBA00004141"/>
    </source>
</evidence>
<sequence length="157" mass="17349">MAIMEVEEEEVETEDDNAGKAWADSVKKKRKKKMNKLSCLLSSFTDSFRDKDGNVCYGFATLNGLWVIDGSVSVPPEFAAKYRLRSIDFMHAFMSMLVFAAVALFDQNVVTCFYPTPSARVQEILTALPAGIGVCCSMLFVVFPTTRHGIGFPLSAN</sequence>
<feature type="transmembrane region" description="Helical" evidence="6">
    <location>
        <begin position="125"/>
        <end position="143"/>
    </location>
</feature>
<comment type="similarity">
    <text evidence="2">Belongs to the plant DMP1 protein family.</text>
</comment>
<evidence type="ECO:0000256" key="2">
    <source>
        <dbReference type="ARBA" id="ARBA00008707"/>
    </source>
</evidence>
<dbReference type="InterPro" id="IPR007770">
    <property type="entry name" value="DMP"/>
</dbReference>
<evidence type="ECO:0000256" key="6">
    <source>
        <dbReference type="SAM" id="Phobius"/>
    </source>
</evidence>
<comment type="subcellular location">
    <subcellularLocation>
        <location evidence="1">Membrane</location>
        <topology evidence="1">Multi-pass membrane protein</topology>
    </subcellularLocation>
</comment>
<keyword evidence="3 6" id="KW-0812">Transmembrane</keyword>
<dbReference type="RefSeq" id="XP_016681303.1">
    <property type="nucleotide sequence ID" value="XM_016825814.2"/>
</dbReference>
<dbReference type="AlphaFoldDB" id="A0A1U8IY61"/>
<protein>
    <submittedName>
        <fullName evidence="8">Protein DMP6-like</fullName>
    </submittedName>
</protein>
<evidence type="ECO:0000256" key="3">
    <source>
        <dbReference type="ARBA" id="ARBA00022692"/>
    </source>
</evidence>
<dbReference type="PANTHER" id="PTHR31621">
    <property type="entry name" value="PROTEIN DMP3"/>
    <property type="match status" value="1"/>
</dbReference>
<evidence type="ECO:0000256" key="4">
    <source>
        <dbReference type="ARBA" id="ARBA00022989"/>
    </source>
</evidence>
<dbReference type="GO" id="GO:0016020">
    <property type="term" value="C:membrane"/>
    <property type="evidence" value="ECO:0007669"/>
    <property type="project" value="UniProtKB-SubCell"/>
</dbReference>